<gene>
    <name evidence="1" type="ORF">CQY22_005335</name>
</gene>
<dbReference type="Proteomes" id="UP000230551">
    <property type="component" value="Unassembled WGS sequence"/>
</dbReference>
<organism evidence="1 2">
    <name type="scientific">Mycolicibacterium brumae</name>
    <dbReference type="NCBI Taxonomy" id="85968"/>
    <lineage>
        <taxon>Bacteria</taxon>
        <taxon>Bacillati</taxon>
        <taxon>Actinomycetota</taxon>
        <taxon>Actinomycetes</taxon>
        <taxon>Mycobacteriales</taxon>
        <taxon>Mycobacteriaceae</taxon>
        <taxon>Mycolicibacterium</taxon>
    </lineage>
</organism>
<proteinExistence type="predicted"/>
<accession>A0A2G5PDZ8</accession>
<dbReference type="InterPro" id="IPR013321">
    <property type="entry name" value="Arc_rbn_hlx_hlx"/>
</dbReference>
<evidence type="ECO:0000313" key="2">
    <source>
        <dbReference type="Proteomes" id="UP000230551"/>
    </source>
</evidence>
<sequence length="82" mass="8872">MKTAISVPDDTFARVSRTSNELGMSRSEFFSRAAQRYLDELDAQSLTGQIDDAVARLSSAEDSAASAVAAGHSLLDDMDDEW</sequence>
<dbReference type="Gene3D" id="1.10.1220.10">
    <property type="entry name" value="Met repressor-like"/>
    <property type="match status" value="1"/>
</dbReference>
<reference evidence="1" key="1">
    <citation type="journal article" date="2017" name="Infect. Genet. Evol.">
        <title>The new phylogeny of the genus Mycobacterium: The old and the news.</title>
        <authorList>
            <person name="Tortoli E."/>
            <person name="Fedrizzi T."/>
            <person name="Meehan C.J."/>
            <person name="Trovato A."/>
            <person name="Grottola A."/>
            <person name="Giacobazzi E."/>
            <person name="Serpini G.F."/>
            <person name="Tagliazucchi S."/>
            <person name="Fabio A."/>
            <person name="Bettua C."/>
            <person name="Bertorelli R."/>
            <person name="Frascaro F."/>
            <person name="De Sanctis V."/>
            <person name="Pecorari M."/>
            <person name="Jousson O."/>
            <person name="Segata N."/>
            <person name="Cirillo D.M."/>
        </authorList>
    </citation>
    <scope>NUCLEOTIDE SEQUENCE [LARGE SCALE GENOMIC DNA]</scope>
    <source>
        <strain evidence="1">CIP1034565</strain>
    </source>
</reference>
<keyword evidence="2" id="KW-1185">Reference proteome</keyword>
<dbReference type="GO" id="GO:0006355">
    <property type="term" value="P:regulation of DNA-templated transcription"/>
    <property type="evidence" value="ECO:0007669"/>
    <property type="project" value="InterPro"/>
</dbReference>
<name>A0A2G5PDZ8_9MYCO</name>
<evidence type="ECO:0000313" key="1">
    <source>
        <dbReference type="EMBL" id="PIB76537.1"/>
    </source>
</evidence>
<dbReference type="AlphaFoldDB" id="A0A2G5PDZ8"/>
<protein>
    <submittedName>
        <fullName evidence="1">Ribbon-helix-helix protein, CopG family</fullName>
    </submittedName>
</protein>
<dbReference type="STRING" id="85968.GCA_900073015_03184"/>
<comment type="caution">
    <text evidence="1">The sequence shown here is derived from an EMBL/GenBank/DDBJ whole genome shotgun (WGS) entry which is preliminary data.</text>
</comment>
<dbReference type="OrthoDB" id="73061at2"/>
<dbReference type="EMBL" id="PDCN02000004">
    <property type="protein sequence ID" value="PIB76537.1"/>
    <property type="molecule type" value="Genomic_DNA"/>
</dbReference>